<dbReference type="InterPro" id="IPR011766">
    <property type="entry name" value="TPP_enzyme_TPP-bd"/>
</dbReference>
<dbReference type="SUPFAM" id="SSF52467">
    <property type="entry name" value="DHS-like NAD/FAD-binding domain"/>
    <property type="match status" value="1"/>
</dbReference>
<dbReference type="InterPro" id="IPR012001">
    <property type="entry name" value="Thiamin_PyroP_enz_TPP-bd_dom"/>
</dbReference>
<comment type="caution">
    <text evidence="7">The sequence shown here is derived from an EMBL/GenBank/DDBJ whole genome shotgun (WGS) entry which is preliminary data.</text>
</comment>
<evidence type="ECO:0000259" key="6">
    <source>
        <dbReference type="Pfam" id="PF02776"/>
    </source>
</evidence>
<dbReference type="GO" id="GO:0000287">
    <property type="term" value="F:magnesium ion binding"/>
    <property type="evidence" value="ECO:0007669"/>
    <property type="project" value="InterPro"/>
</dbReference>
<evidence type="ECO:0000313" key="8">
    <source>
        <dbReference type="Proteomes" id="UP000254875"/>
    </source>
</evidence>
<dbReference type="GO" id="GO:0030976">
    <property type="term" value="F:thiamine pyrophosphate binding"/>
    <property type="evidence" value="ECO:0007669"/>
    <property type="project" value="InterPro"/>
</dbReference>
<reference evidence="8" key="1">
    <citation type="submission" date="2018-05" db="EMBL/GenBank/DDBJ databases">
        <authorList>
            <person name="Feng T."/>
        </authorList>
    </citation>
    <scope>NUCLEOTIDE SEQUENCE [LARGE SCALE GENOMIC DNA]</scope>
    <source>
        <strain evidence="8">S27</strain>
    </source>
</reference>
<dbReference type="InterPro" id="IPR029035">
    <property type="entry name" value="DHS-like_NAD/FAD-binding_dom"/>
</dbReference>
<dbReference type="InterPro" id="IPR012000">
    <property type="entry name" value="Thiamin_PyroP_enz_cen_dom"/>
</dbReference>
<evidence type="ECO:0000313" key="7">
    <source>
        <dbReference type="EMBL" id="RDK03135.1"/>
    </source>
</evidence>
<evidence type="ECO:0000256" key="2">
    <source>
        <dbReference type="ARBA" id="ARBA00023052"/>
    </source>
</evidence>
<evidence type="ECO:0000256" key="3">
    <source>
        <dbReference type="RuleBase" id="RU362132"/>
    </source>
</evidence>
<dbReference type="GO" id="GO:0003984">
    <property type="term" value="F:acetolactate synthase activity"/>
    <property type="evidence" value="ECO:0007669"/>
    <property type="project" value="TreeGrafter"/>
</dbReference>
<dbReference type="GO" id="GO:0050660">
    <property type="term" value="F:flavin adenine dinucleotide binding"/>
    <property type="evidence" value="ECO:0007669"/>
    <property type="project" value="TreeGrafter"/>
</dbReference>
<dbReference type="GO" id="GO:0019310">
    <property type="term" value="P:inositol catabolic process"/>
    <property type="evidence" value="ECO:0007669"/>
    <property type="project" value="InterPro"/>
</dbReference>
<dbReference type="Pfam" id="PF02775">
    <property type="entry name" value="TPP_enzyme_C"/>
    <property type="match status" value="1"/>
</dbReference>
<dbReference type="GO" id="GO:0009099">
    <property type="term" value="P:L-valine biosynthetic process"/>
    <property type="evidence" value="ECO:0007669"/>
    <property type="project" value="TreeGrafter"/>
</dbReference>
<dbReference type="OrthoDB" id="3194735at2"/>
<proteinExistence type="inferred from homology"/>
<dbReference type="InterPro" id="IPR029061">
    <property type="entry name" value="THDP-binding"/>
</dbReference>
<dbReference type="Proteomes" id="UP000254875">
    <property type="component" value="Unassembled WGS sequence"/>
</dbReference>
<dbReference type="AlphaFoldDB" id="A0A370NC29"/>
<dbReference type="GO" id="GO:0005948">
    <property type="term" value="C:acetolactate synthase complex"/>
    <property type="evidence" value="ECO:0007669"/>
    <property type="project" value="TreeGrafter"/>
</dbReference>
<dbReference type="Gene3D" id="3.40.50.1220">
    <property type="entry name" value="TPP-binding domain"/>
    <property type="match status" value="1"/>
</dbReference>
<dbReference type="InterPro" id="IPR045229">
    <property type="entry name" value="TPP_enz"/>
</dbReference>
<dbReference type="InterPro" id="IPR000399">
    <property type="entry name" value="TPP-bd_CS"/>
</dbReference>
<organism evidence="7 8">
    <name type="scientific">Paraburkholderia lacunae</name>
    <dbReference type="NCBI Taxonomy" id="2211104"/>
    <lineage>
        <taxon>Bacteria</taxon>
        <taxon>Pseudomonadati</taxon>
        <taxon>Pseudomonadota</taxon>
        <taxon>Betaproteobacteria</taxon>
        <taxon>Burkholderiales</taxon>
        <taxon>Burkholderiaceae</taxon>
        <taxon>Paraburkholderia</taxon>
    </lineage>
</organism>
<name>A0A370NC29_9BURK</name>
<dbReference type="CDD" id="cd07035">
    <property type="entry name" value="TPP_PYR_POX_like"/>
    <property type="match status" value="1"/>
</dbReference>
<dbReference type="GO" id="GO:0009097">
    <property type="term" value="P:isoleucine biosynthetic process"/>
    <property type="evidence" value="ECO:0007669"/>
    <property type="project" value="TreeGrafter"/>
</dbReference>
<feature type="domain" description="Thiamine pyrophosphate enzyme TPP-binding" evidence="5">
    <location>
        <begin position="432"/>
        <end position="585"/>
    </location>
</feature>
<dbReference type="InterPro" id="IPR030817">
    <property type="entry name" value="Myo_inos_IolD"/>
</dbReference>
<dbReference type="EMBL" id="QHKS01000005">
    <property type="protein sequence ID" value="RDK03135.1"/>
    <property type="molecule type" value="Genomic_DNA"/>
</dbReference>
<comment type="similarity">
    <text evidence="1 3">Belongs to the TPP enzyme family.</text>
</comment>
<evidence type="ECO:0000259" key="5">
    <source>
        <dbReference type="Pfam" id="PF02775"/>
    </source>
</evidence>
<dbReference type="PROSITE" id="PS00187">
    <property type="entry name" value="TPP_ENZYMES"/>
    <property type="match status" value="1"/>
</dbReference>
<dbReference type="NCBIfam" id="TIGR04377">
    <property type="entry name" value="myo_inos_iolD"/>
    <property type="match status" value="1"/>
</dbReference>
<dbReference type="GO" id="GO:0016823">
    <property type="term" value="F:hydrolase activity, acting on acid carbon-carbon bonds, in ketonic substances"/>
    <property type="evidence" value="ECO:0007669"/>
    <property type="project" value="InterPro"/>
</dbReference>
<keyword evidence="8" id="KW-1185">Reference proteome</keyword>
<protein>
    <submittedName>
        <fullName evidence="7">3D-(3,5/4)-trihydroxycyclohexane-1,2-dione acylhydrolase (Decyclizing)</fullName>
    </submittedName>
</protein>
<dbReference type="Pfam" id="PF00205">
    <property type="entry name" value="TPP_enzyme_M"/>
    <property type="match status" value="1"/>
</dbReference>
<dbReference type="SUPFAM" id="SSF52518">
    <property type="entry name" value="Thiamin diphosphate-binding fold (THDP-binding)"/>
    <property type="match status" value="2"/>
</dbReference>
<keyword evidence="2 3" id="KW-0786">Thiamine pyrophosphate</keyword>
<accession>A0A370NC29</accession>
<gene>
    <name evidence="7" type="primary">iolD</name>
    <name evidence="7" type="ORF">DLM46_09610</name>
</gene>
<dbReference type="Gene3D" id="3.40.50.970">
    <property type="match status" value="2"/>
</dbReference>
<dbReference type="CDD" id="cd02003">
    <property type="entry name" value="TPP_IolD"/>
    <property type="match status" value="1"/>
</dbReference>
<keyword evidence="7" id="KW-0378">Hydrolase</keyword>
<dbReference type="PANTHER" id="PTHR18968">
    <property type="entry name" value="THIAMINE PYROPHOSPHATE ENZYMES"/>
    <property type="match status" value="1"/>
</dbReference>
<evidence type="ECO:0000259" key="4">
    <source>
        <dbReference type="Pfam" id="PF00205"/>
    </source>
</evidence>
<dbReference type="PANTHER" id="PTHR18968:SF9">
    <property type="entry name" value="3D-(3,5_4)-TRIHYDROXYCYCLOHEXANE-1,2-DIONE HYDROLASE"/>
    <property type="match status" value="1"/>
</dbReference>
<evidence type="ECO:0000256" key="1">
    <source>
        <dbReference type="ARBA" id="ARBA00007812"/>
    </source>
</evidence>
<dbReference type="Pfam" id="PF02776">
    <property type="entry name" value="TPP_enzyme_N"/>
    <property type="match status" value="1"/>
</dbReference>
<sequence>MTRTVRLTTAQALVKYLAALRAPADDERAAPVPLFGGVFAIFGHGNVAGLGEALYQQRDALHTLRAHNEQAMAHAAIAYAKAHMRRRMMACTSSIGPGATNLVTAAALAHVNRLPVLLLPGDTFVSRAPDPVLQQIEDFHDATLSANDCLKPVSRYFDRIVAPEQLLSALPRAVRVLTDPALCGPVTLALPQDVQTHAYDYPVEFFEPAVVNFRALPPAQDQLAAAAAAIRAAQRPLIVAGGGVLYARASAALRAFCERHGVPVCESQAGKGALCWDHPLQLGSVGVTGSPAANTLAREADVVIAIGTRLQDFTTGSHSLFGQARVVTINVNAFDAGKARGVELLADARLALDALSRELSAATPEMKSAWRSCAAWQDRAWTAADNWRATVGEITARRELAPEQLPYDGDVIGAVQRSHADSRSHDIVVCAAGTLPAELHKLWRTARPGGYHVEYGYSCMGYEIAGGLGVKLAQPDRDVIVMVGDGSYLMMNSEIATSVMLGAKLIIVVLDNRGYGCINRLQQACGSAPFNNLLADCVQGPLGAPRIDFAAHAASLGARAEHVANLAELEPALERARDSDRTYVICIDTDPARTTAEGGCWWEVAVPEVSARDEVRAARADYEQNKQQQKSPL</sequence>
<dbReference type="RefSeq" id="WP_115100530.1">
    <property type="nucleotide sequence ID" value="NZ_QHKS01000005.1"/>
</dbReference>
<feature type="domain" description="Thiamine pyrophosphate enzyme N-terminal TPP-binding" evidence="6">
    <location>
        <begin position="41"/>
        <end position="136"/>
    </location>
</feature>
<feature type="domain" description="Thiamine pyrophosphate enzyme central" evidence="4">
    <location>
        <begin position="223"/>
        <end position="355"/>
    </location>
</feature>